<feature type="compositionally biased region" description="Polar residues" evidence="9">
    <location>
        <begin position="1185"/>
        <end position="1195"/>
    </location>
</feature>
<evidence type="ECO:0000259" key="11">
    <source>
        <dbReference type="PROSITE" id="PS51844"/>
    </source>
</evidence>
<sequence>MLVCKHCTSIGIFPSIIEQGHDQAKPSQAKEEAMDMESDPGWKYLRRSREQIMEDQSRPYDSKKNCWIPHPEEGYLSAEIVSGKADKITVKIAGGNEKIVKQEEIQEMNPPKFEKTEDMSNLTFLNDASVLHNLRARYGAMLIYTYSGLFCVVINPYKRLPIYTDSVARLYIGKRKTEMPPHLFAVSDEAYRNMLQNHENQSMLITGESGAGKTENTKKVICYFAEVGSQQQETGGKTGPTLEDQIVQTNPVLEAFGNAKTVRNNNSSRFGKFIRIHFNKQGKLASCDIEHYLLEKSRVIRQAPGERCYHIFYQIQSGFLPDLKKQLLFDLPTKDYYFIAQAELTIDGVNDLEEHQLTHEAFKVLNFTDSEIQDVYRLVSGIMHMGNMKFKQRPREEQAEADGTGEAEKASKMYGANPEEFMKALLKPRVKVGTEWVSKGQNQEQVAWSVGAMAKGLYTRIFNWLVVKCNVTLAKEGTSKDFFIGVLDIAGFEIFDFNSFEQLWINFVNEKLQQFFNHHMFVLEQEEYAREGIEWTFIDFGLDLQACIELIEKPMGIIAMLDEECIVPKASDLTLAAKLLEQHLGKHPNFEKPKPPKGKQAEAHFAMRHYAGTVRYNVSSWLEKNKDPLNDTLVGVLKASTDNALLVELWKEAAAKQSKGEKGAKKKGKGGSFQTISMIYRDSLNNLMNMLHQTHPHFIRCIIPNEKKQSGLIDAALVLNQLTCNGVLEGIRICRKGFPNRTLHPDFVQRYALLAADEAAKDGKTNPKAASTNMMARLVKQGDLGPDQFKIGHTKVFFRAGVVAHIEDLRDTRLSQLVTGFQAVCRWHCAKLDVKRRHKQISAYRLIQSNIRAYLMLRTWSWFKLYSKVRPLCVKGKAQQELEKVQETLQAVQEGLQREQELTVKLEHEAKQMAQERDEMQKELEKAGQLDSEVHQRLESLSSKKEALESESVQVNSRLASEESRAIELQKERKRTEAECDLLKKNITETDVGLRKLEAEKQAKDNQLRTLADEIHKQELTESKLARERKQQQELAAKLQSDVQAEGERNAAEKAHRQKLQQTLESVESEMDRERRARADQEKARRKLEGEVRITRENLDEMGKQRQDMETSLKRKEADMFALSVRFEEAQSQGAKLQRQAQEMDARCKEMEAELEAERQARARSERGRGDIQYESDELQERLEQQTQAAQSQIEANKKKDAEVAKLRREIDQLKLSFETQATAMKKKGASGCTELHEQVDQVQRMKNRAEKERIALQRHLEMSQSQLDDEAKQRMDLERREKTFEGQLLELRLRTEEQGRQIQELQFSKQRLQSECGEFARQVEDLESQATTAGRLKSQFFVQAEELKRAATEEQREKQALSTHVKNLQHELEQLRDTLEEELASKSNLLRQLSREQAEAQQWRSKFESEGLVNEDELDELRRKQLAEIAELQNELDAVNARLQSLEKQRARLSAEADSARIDADALTQQAHQMEKRQRAHDKQVDECRHQADDLQSELDAVQREARMQAAEAHRLATQQDSLQEQVEGLRRENRQLGQETRDMQDQLGENQRAVNELEKQQRQLEAQKDELQHALDEAEAALEAEEGKVMRAQVELSQIRAEIEKRLQEKEEEFENTRKLHQRTIEGMQASLDQEAREKAELARVKKKLEADVNELELALEHANRANEEAQKNIRRYGDQQKELQAQIEEDQRRRDDFREKFMNSEKRLQQTKQEQDDLTMALETTQRFKKQMEGEFGELQMHNNELQADNHAQHLGKQKLEQEWALLRADLTEAGGEVLTAQEHAKHGAVEAARLAEELRVEQERTNMAERQRKLLEMQVKEMQVKIEEAEVTALKTGPKFAAKLEGQLKAVDNELEGEQRRQADACKSLAKAERRARELQFQAEEERKNYEKLCDLAEKLQVKIRAQKKLLDDTEEHANISLQKYRQIQISVDNAEERAGTAESSLARMRSRSRLAVPSGSGPLAKSETFAL</sequence>
<dbReference type="InterPro" id="IPR004009">
    <property type="entry name" value="SH3_Myosin"/>
</dbReference>
<accession>A0A914H056</accession>
<dbReference type="GO" id="GO:0005863">
    <property type="term" value="C:striated muscle myosin thick filament"/>
    <property type="evidence" value="ECO:0007669"/>
    <property type="project" value="UniProtKB-ARBA"/>
</dbReference>
<dbReference type="PRINTS" id="PR00193">
    <property type="entry name" value="MYOSINHEAVY"/>
</dbReference>
<evidence type="ECO:0000256" key="8">
    <source>
        <dbReference type="PROSITE-ProRule" id="PRU00782"/>
    </source>
</evidence>
<evidence type="ECO:0000256" key="7">
    <source>
        <dbReference type="ARBA" id="ARBA00023203"/>
    </source>
</evidence>
<dbReference type="Pfam" id="PF02736">
    <property type="entry name" value="Myosin_N"/>
    <property type="match status" value="1"/>
</dbReference>
<evidence type="ECO:0000259" key="10">
    <source>
        <dbReference type="PROSITE" id="PS51456"/>
    </source>
</evidence>
<keyword evidence="12" id="KW-1185">Reference proteome</keyword>
<dbReference type="FunFam" id="1.20.120.720:FF:000001">
    <property type="entry name" value="Myosin heavy chain, muscle"/>
    <property type="match status" value="1"/>
</dbReference>
<dbReference type="InterPro" id="IPR036961">
    <property type="entry name" value="Kinesin_motor_dom_sf"/>
</dbReference>
<dbReference type="WBParaSite" id="Gr19_v10_g12823.t1">
    <property type="protein sequence ID" value="Gr19_v10_g12823.t1"/>
    <property type="gene ID" value="Gr19_v10_g12823"/>
</dbReference>
<feature type="region of interest" description="Actin-binding" evidence="8">
    <location>
        <begin position="684"/>
        <end position="706"/>
    </location>
</feature>
<dbReference type="PROSITE" id="PS51456">
    <property type="entry name" value="MYOSIN_MOTOR"/>
    <property type="match status" value="1"/>
</dbReference>
<dbReference type="CDD" id="cd01377">
    <property type="entry name" value="MYSc_class_II"/>
    <property type="match status" value="1"/>
</dbReference>
<evidence type="ECO:0000256" key="9">
    <source>
        <dbReference type="SAM" id="MobiDB-lite"/>
    </source>
</evidence>
<dbReference type="Proteomes" id="UP000887572">
    <property type="component" value="Unplaced"/>
</dbReference>
<evidence type="ECO:0000256" key="6">
    <source>
        <dbReference type="ARBA" id="ARBA00023175"/>
    </source>
</evidence>
<feature type="compositionally biased region" description="Basic and acidic residues" evidence="9">
    <location>
        <begin position="1046"/>
        <end position="1055"/>
    </location>
</feature>
<dbReference type="Gene3D" id="1.20.5.340">
    <property type="match status" value="3"/>
</dbReference>
<dbReference type="Gene3D" id="1.20.58.530">
    <property type="match status" value="1"/>
</dbReference>
<dbReference type="InterPro" id="IPR027417">
    <property type="entry name" value="P-loop_NTPase"/>
</dbReference>
<feature type="compositionally biased region" description="Basic and acidic residues" evidence="9">
    <location>
        <begin position="19"/>
        <end position="33"/>
    </location>
</feature>
<organism evidence="12 13">
    <name type="scientific">Globodera rostochiensis</name>
    <name type="common">Golden nematode worm</name>
    <name type="synonym">Heterodera rostochiensis</name>
    <dbReference type="NCBI Taxonomy" id="31243"/>
    <lineage>
        <taxon>Eukaryota</taxon>
        <taxon>Metazoa</taxon>
        <taxon>Ecdysozoa</taxon>
        <taxon>Nematoda</taxon>
        <taxon>Chromadorea</taxon>
        <taxon>Rhabditida</taxon>
        <taxon>Tylenchina</taxon>
        <taxon>Tylenchomorpha</taxon>
        <taxon>Tylenchoidea</taxon>
        <taxon>Heteroderidae</taxon>
        <taxon>Heteroderinae</taxon>
        <taxon>Globodera</taxon>
    </lineage>
</organism>
<dbReference type="FunFam" id="3.40.850.10:FF:000024">
    <property type="entry name" value="Myosin heavy chain, isoform J"/>
    <property type="match status" value="1"/>
</dbReference>
<keyword evidence="4" id="KW-0175">Coiled coil</keyword>
<dbReference type="GO" id="GO:0016459">
    <property type="term" value="C:myosin complex"/>
    <property type="evidence" value="ECO:0007669"/>
    <property type="project" value="UniProtKB-KW"/>
</dbReference>
<dbReference type="PANTHER" id="PTHR13140:SF857">
    <property type="entry name" value="MYOSIN-11"/>
    <property type="match status" value="1"/>
</dbReference>
<dbReference type="PROSITE" id="PS51844">
    <property type="entry name" value="SH3_LIKE"/>
    <property type="match status" value="1"/>
</dbReference>
<dbReference type="PANTHER" id="PTHR13140">
    <property type="entry name" value="MYOSIN"/>
    <property type="match status" value="1"/>
</dbReference>
<dbReference type="Gene3D" id="2.30.30.360">
    <property type="entry name" value="Myosin S1 fragment, N-terminal"/>
    <property type="match status" value="1"/>
</dbReference>
<dbReference type="GO" id="GO:0016020">
    <property type="term" value="C:membrane"/>
    <property type="evidence" value="ECO:0007669"/>
    <property type="project" value="TreeGrafter"/>
</dbReference>
<feature type="region of interest" description="Disordered" evidence="9">
    <location>
        <begin position="1472"/>
        <end position="1493"/>
    </location>
</feature>
<feature type="compositionally biased region" description="Basic and acidic residues" evidence="9">
    <location>
        <begin position="1070"/>
        <end position="1086"/>
    </location>
</feature>
<dbReference type="SUPFAM" id="SSF90257">
    <property type="entry name" value="Myosin rod fragments"/>
    <property type="match status" value="3"/>
</dbReference>
<dbReference type="SMART" id="SM00242">
    <property type="entry name" value="MYSc"/>
    <property type="match status" value="1"/>
</dbReference>
<evidence type="ECO:0000256" key="1">
    <source>
        <dbReference type="ARBA" id="ARBA00008314"/>
    </source>
</evidence>
<keyword evidence="7 8" id="KW-0009">Actin-binding</keyword>
<dbReference type="Gene3D" id="1.20.120.720">
    <property type="entry name" value="Myosin VI head, motor domain, U50 subdomain"/>
    <property type="match status" value="1"/>
</dbReference>
<dbReference type="GO" id="GO:0051015">
    <property type="term" value="F:actin filament binding"/>
    <property type="evidence" value="ECO:0007669"/>
    <property type="project" value="InterPro"/>
</dbReference>
<feature type="compositionally biased region" description="Basic and acidic residues" evidence="9">
    <location>
        <begin position="1474"/>
        <end position="1493"/>
    </location>
</feature>
<evidence type="ECO:0000256" key="3">
    <source>
        <dbReference type="ARBA" id="ARBA00022840"/>
    </source>
</evidence>
<evidence type="ECO:0000256" key="5">
    <source>
        <dbReference type="ARBA" id="ARBA00023123"/>
    </source>
</evidence>
<feature type="domain" description="Myosin motor" evidence="10">
    <location>
        <begin position="114"/>
        <end position="811"/>
    </location>
</feature>
<dbReference type="FunFam" id="2.30.30.360:FF:000001">
    <property type="entry name" value="Myosin heavy chain"/>
    <property type="match status" value="1"/>
</dbReference>
<evidence type="ECO:0000256" key="4">
    <source>
        <dbReference type="ARBA" id="ARBA00023054"/>
    </source>
</evidence>
<dbReference type="FunFam" id="1.20.58.530:FF:000001">
    <property type="entry name" value="Myosin heavy chain"/>
    <property type="match status" value="1"/>
</dbReference>
<dbReference type="InterPro" id="IPR001609">
    <property type="entry name" value="Myosin_head_motor_dom-like"/>
</dbReference>
<keyword evidence="6 8" id="KW-0505">Motor protein</keyword>
<dbReference type="InterPro" id="IPR008989">
    <property type="entry name" value="Myosin_S1_N"/>
</dbReference>
<dbReference type="Gene3D" id="1.20.5.370">
    <property type="match status" value="2"/>
</dbReference>
<feature type="region of interest" description="Disordered" evidence="9">
    <location>
        <begin position="1035"/>
        <end position="1086"/>
    </location>
</feature>
<dbReference type="Pfam" id="PF01576">
    <property type="entry name" value="Myosin_tail_1"/>
    <property type="match status" value="1"/>
</dbReference>
<dbReference type="FunFam" id="1.10.10.820:FF:000001">
    <property type="entry name" value="Myosin heavy chain"/>
    <property type="match status" value="1"/>
</dbReference>
<dbReference type="InterPro" id="IPR002928">
    <property type="entry name" value="Myosin_tail"/>
</dbReference>
<comment type="similarity">
    <text evidence="1 8">Belongs to the TRAFAC class myosin-kinesin ATPase superfamily. Myosin family.</text>
</comment>
<proteinExistence type="inferred from homology"/>
<feature type="region of interest" description="Disordered" evidence="9">
    <location>
        <begin position="913"/>
        <end position="945"/>
    </location>
</feature>
<dbReference type="GO" id="GO:0005524">
    <property type="term" value="F:ATP binding"/>
    <property type="evidence" value="ECO:0007669"/>
    <property type="project" value="UniProtKB-UniRule"/>
</dbReference>
<keyword evidence="3 8" id="KW-0067">ATP-binding</keyword>
<name>A0A914H056_GLORO</name>
<dbReference type="GO" id="GO:0000146">
    <property type="term" value="F:microfilament motor activity"/>
    <property type="evidence" value="ECO:0007669"/>
    <property type="project" value="TreeGrafter"/>
</dbReference>
<feature type="domain" description="Myosin N-terminal SH3-like" evidence="11">
    <location>
        <begin position="61"/>
        <end position="110"/>
    </location>
</feature>
<evidence type="ECO:0000256" key="2">
    <source>
        <dbReference type="ARBA" id="ARBA00022741"/>
    </source>
</evidence>
<evidence type="ECO:0000313" key="13">
    <source>
        <dbReference type="WBParaSite" id="Gr19_v10_g12823.t1"/>
    </source>
</evidence>
<keyword evidence="5 8" id="KW-0518">Myosin</keyword>
<dbReference type="GO" id="GO:0007015">
    <property type="term" value="P:actin filament organization"/>
    <property type="evidence" value="ECO:0007669"/>
    <property type="project" value="TreeGrafter"/>
</dbReference>
<reference evidence="13" key="1">
    <citation type="submission" date="2022-11" db="UniProtKB">
        <authorList>
            <consortium name="WormBaseParasite"/>
        </authorList>
    </citation>
    <scope>IDENTIFICATION</scope>
</reference>
<feature type="region of interest" description="Disordered" evidence="9">
    <location>
        <begin position="1178"/>
        <end position="1200"/>
    </location>
</feature>
<dbReference type="SUPFAM" id="SSF52540">
    <property type="entry name" value="P-loop containing nucleoside triphosphate hydrolases"/>
    <property type="match status" value="1"/>
</dbReference>
<evidence type="ECO:0000313" key="12">
    <source>
        <dbReference type="Proteomes" id="UP000887572"/>
    </source>
</evidence>
<dbReference type="Pfam" id="PF00063">
    <property type="entry name" value="Myosin_head"/>
    <property type="match status" value="1"/>
</dbReference>
<keyword evidence="2 8" id="KW-0547">Nucleotide-binding</keyword>
<dbReference type="FunFam" id="1.20.5.370:FF:000008">
    <property type="entry name" value="Myosin heavy chain"/>
    <property type="match status" value="1"/>
</dbReference>
<dbReference type="Gene3D" id="1.20.5.4820">
    <property type="match status" value="1"/>
</dbReference>
<feature type="region of interest" description="Disordered" evidence="9">
    <location>
        <begin position="19"/>
        <end position="38"/>
    </location>
</feature>
<protein>
    <submittedName>
        <fullName evidence="13">Myosin heavy chain</fullName>
    </submittedName>
</protein>
<dbReference type="Gene3D" id="1.10.10.820">
    <property type="match status" value="1"/>
</dbReference>
<dbReference type="InterPro" id="IPR014751">
    <property type="entry name" value="XRCC4-like_C"/>
</dbReference>
<dbReference type="Gene3D" id="3.40.850.10">
    <property type="entry name" value="Kinesin motor domain"/>
    <property type="match status" value="1"/>
</dbReference>
<feature type="binding site" evidence="8">
    <location>
        <begin position="207"/>
        <end position="214"/>
    </location>
    <ligand>
        <name>ATP</name>
        <dbReference type="ChEBI" id="CHEBI:30616"/>
    </ligand>
</feature>
<feature type="region of interest" description="Disordered" evidence="9">
    <location>
        <begin position="1940"/>
        <end position="1976"/>
    </location>
</feature>
<dbReference type="FunFam" id="1.20.5.370:FF:000009">
    <property type="entry name" value="Myosin heavy chain, isoform G"/>
    <property type="match status" value="1"/>
</dbReference>